<dbReference type="GO" id="GO:0003824">
    <property type="term" value="F:catalytic activity"/>
    <property type="evidence" value="ECO:0007669"/>
    <property type="project" value="InterPro"/>
</dbReference>
<dbReference type="Proteomes" id="UP000527616">
    <property type="component" value="Unassembled WGS sequence"/>
</dbReference>
<dbReference type="Gene3D" id="2.40.33.20">
    <property type="entry name" value="PK beta-barrel domain-like"/>
    <property type="match status" value="1"/>
</dbReference>
<dbReference type="InterPro" id="IPR052353">
    <property type="entry name" value="Benzoxazolinone_Detox_Enz"/>
</dbReference>
<dbReference type="GO" id="GO:0030151">
    <property type="term" value="F:molybdenum ion binding"/>
    <property type="evidence" value="ECO:0007669"/>
    <property type="project" value="InterPro"/>
</dbReference>
<dbReference type="InterPro" id="IPR005302">
    <property type="entry name" value="MoCF_Sase_C"/>
</dbReference>
<dbReference type="PANTHER" id="PTHR30212">
    <property type="entry name" value="PROTEIN YIIM"/>
    <property type="match status" value="1"/>
</dbReference>
<evidence type="ECO:0000313" key="4">
    <source>
        <dbReference type="Proteomes" id="UP000527616"/>
    </source>
</evidence>
<dbReference type="SUPFAM" id="SSF50800">
    <property type="entry name" value="PK beta-barrel domain-like"/>
    <property type="match status" value="1"/>
</dbReference>
<dbReference type="Pfam" id="PF03473">
    <property type="entry name" value="MOSC"/>
    <property type="match status" value="1"/>
</dbReference>
<keyword evidence="4" id="KW-1185">Reference proteome</keyword>
<evidence type="ECO:0000313" key="3">
    <source>
        <dbReference type="EMBL" id="NYI71737.1"/>
    </source>
</evidence>
<evidence type="ECO:0000259" key="2">
    <source>
        <dbReference type="PROSITE" id="PS51340"/>
    </source>
</evidence>
<reference evidence="3 4" key="1">
    <citation type="submission" date="2020-07" db="EMBL/GenBank/DDBJ databases">
        <title>Sequencing the genomes of 1000 actinobacteria strains.</title>
        <authorList>
            <person name="Klenk H.-P."/>
        </authorList>
    </citation>
    <scope>NUCLEOTIDE SEQUENCE [LARGE SCALE GENOMIC DNA]</scope>
    <source>
        <strain evidence="3 4">DSM 103164</strain>
    </source>
</reference>
<feature type="region of interest" description="Disordered" evidence="1">
    <location>
        <begin position="1"/>
        <end position="57"/>
    </location>
</feature>
<dbReference type="RefSeq" id="WP_179445525.1">
    <property type="nucleotide sequence ID" value="NZ_JACBZS010000001.1"/>
</dbReference>
<proteinExistence type="predicted"/>
<dbReference type="PANTHER" id="PTHR30212:SF2">
    <property type="entry name" value="PROTEIN YIIM"/>
    <property type="match status" value="1"/>
</dbReference>
<name>A0A7Z0ILP3_9ACTN</name>
<sequence length="217" mass="23264">MQILTVNIGRPEPNPYQRSDTTGIGKRPAADRVEVRAPGPRRGGLGSGLVGDHIGDRAHHGGDDQAVYAYAREDLDNWADRLGRDLPNGSFGENLTTREIDVNAAVLGEIWRVGGELELRVTVPRIPCATFRGFMGEPGWLKTFTADAPPGSYFAVVTPGSVGAGDPITVCHRPAHGVTIATAFRAMTTDRPLLREVAAAGDDLSDELRARVAAYRP</sequence>
<feature type="domain" description="MOSC" evidence="2">
    <location>
        <begin position="35"/>
        <end position="171"/>
    </location>
</feature>
<accession>A0A7Z0ILP3</accession>
<dbReference type="GO" id="GO:0030170">
    <property type="term" value="F:pyridoxal phosphate binding"/>
    <property type="evidence" value="ECO:0007669"/>
    <property type="project" value="InterPro"/>
</dbReference>
<protein>
    <submittedName>
        <fullName evidence="3">MOSC domain-containing protein YiiM</fullName>
    </submittedName>
</protein>
<organism evidence="3 4">
    <name type="scientific">Naumannella cuiyingiana</name>
    <dbReference type="NCBI Taxonomy" id="1347891"/>
    <lineage>
        <taxon>Bacteria</taxon>
        <taxon>Bacillati</taxon>
        <taxon>Actinomycetota</taxon>
        <taxon>Actinomycetes</taxon>
        <taxon>Propionibacteriales</taxon>
        <taxon>Propionibacteriaceae</taxon>
        <taxon>Naumannella</taxon>
    </lineage>
</organism>
<evidence type="ECO:0000256" key="1">
    <source>
        <dbReference type="SAM" id="MobiDB-lite"/>
    </source>
</evidence>
<dbReference type="InterPro" id="IPR011037">
    <property type="entry name" value="Pyrv_Knase-like_insert_dom_sf"/>
</dbReference>
<dbReference type="PROSITE" id="PS51340">
    <property type="entry name" value="MOSC"/>
    <property type="match status" value="1"/>
</dbReference>
<comment type="caution">
    <text evidence="3">The sequence shown here is derived from an EMBL/GenBank/DDBJ whole genome shotgun (WGS) entry which is preliminary data.</text>
</comment>
<gene>
    <name evidence="3" type="ORF">GGQ54_002297</name>
</gene>
<dbReference type="EMBL" id="JACBZS010000001">
    <property type="protein sequence ID" value="NYI71737.1"/>
    <property type="molecule type" value="Genomic_DNA"/>
</dbReference>
<dbReference type="AlphaFoldDB" id="A0A7Z0ILP3"/>